<keyword evidence="8" id="KW-1185">Reference proteome</keyword>
<evidence type="ECO:0000313" key="8">
    <source>
        <dbReference type="Proteomes" id="UP000003635"/>
    </source>
</evidence>
<evidence type="ECO:0000256" key="4">
    <source>
        <dbReference type="SAM" id="MobiDB-lite"/>
    </source>
</evidence>
<reference evidence="7 8" key="1">
    <citation type="journal article" date="2010" name="J. Bacteriol.">
        <title>Genome sequences of Oceanicola granulosus HTCC2516(T) and Oceanicola batsensis HTCC2597(TDelta).</title>
        <authorList>
            <person name="Thrash J.C."/>
            <person name="Cho J.C."/>
            <person name="Vergin K.L."/>
            <person name="Giovannoni S.J."/>
        </authorList>
    </citation>
    <scope>NUCLEOTIDE SEQUENCE [LARGE SCALE GENOMIC DNA]</scope>
    <source>
        <strain evidence="8">ATCC BAA-861 / DSM 15982 / KCTC 12143 / HTCC2516</strain>
    </source>
</reference>
<feature type="signal peptide" evidence="5">
    <location>
        <begin position="1"/>
        <end position="23"/>
    </location>
</feature>
<dbReference type="Pfam" id="PF01011">
    <property type="entry name" value="PQQ"/>
    <property type="match status" value="1"/>
</dbReference>
<evidence type="ECO:0000259" key="6">
    <source>
        <dbReference type="Pfam" id="PF01011"/>
    </source>
</evidence>
<comment type="caution">
    <text evidence="7">The sequence shown here is derived from an EMBL/GenBank/DDBJ whole genome shotgun (WGS) entry which is preliminary data.</text>
</comment>
<organism evidence="7 8">
    <name type="scientific">Oceanicola granulosus (strain ATCC BAA-861 / DSM 15982 / KCTC 12143 / HTCC2516)</name>
    <dbReference type="NCBI Taxonomy" id="314256"/>
    <lineage>
        <taxon>Bacteria</taxon>
        <taxon>Pseudomonadati</taxon>
        <taxon>Pseudomonadota</taxon>
        <taxon>Alphaproteobacteria</taxon>
        <taxon>Rhodobacterales</taxon>
        <taxon>Roseobacteraceae</taxon>
        <taxon>Oceanicola</taxon>
    </lineage>
</organism>
<dbReference type="PANTHER" id="PTHR32303:SF4">
    <property type="entry name" value="QUINOPROTEIN GLUCOSE DEHYDROGENASE"/>
    <property type="match status" value="1"/>
</dbReference>
<dbReference type="InterPro" id="IPR017511">
    <property type="entry name" value="PQQ_mDH"/>
</dbReference>
<dbReference type="GO" id="GO:0048038">
    <property type="term" value="F:quinone binding"/>
    <property type="evidence" value="ECO:0007669"/>
    <property type="project" value="InterPro"/>
</dbReference>
<dbReference type="SMART" id="SM00564">
    <property type="entry name" value="PQQ"/>
    <property type="match status" value="5"/>
</dbReference>
<keyword evidence="5" id="KW-0732">Signal</keyword>
<dbReference type="GO" id="GO:0008876">
    <property type="term" value="F:quinoprotein glucose dehydrogenase activity"/>
    <property type="evidence" value="ECO:0007669"/>
    <property type="project" value="TreeGrafter"/>
</dbReference>
<comment type="cofactor">
    <cofactor evidence="1">
        <name>pyrroloquinoline quinone</name>
        <dbReference type="ChEBI" id="CHEBI:58442"/>
    </cofactor>
</comment>
<evidence type="ECO:0000256" key="3">
    <source>
        <dbReference type="ARBA" id="ARBA00023002"/>
    </source>
</evidence>
<dbReference type="HOGENOM" id="CLU_018478_1_0_5"/>
<feature type="region of interest" description="Disordered" evidence="4">
    <location>
        <begin position="531"/>
        <end position="554"/>
    </location>
</feature>
<evidence type="ECO:0000256" key="1">
    <source>
        <dbReference type="ARBA" id="ARBA00001931"/>
    </source>
</evidence>
<dbReference type="Gene3D" id="2.140.10.10">
    <property type="entry name" value="Quinoprotein alcohol dehydrogenase-like superfamily"/>
    <property type="match status" value="2"/>
</dbReference>
<protein>
    <submittedName>
        <fullName evidence="7">Glucose dehydrogenase</fullName>
    </submittedName>
</protein>
<dbReference type="AlphaFoldDB" id="Q2CAB1"/>
<name>Q2CAB1_OCEGH</name>
<evidence type="ECO:0000256" key="2">
    <source>
        <dbReference type="ARBA" id="ARBA00008156"/>
    </source>
</evidence>
<dbReference type="InterPro" id="IPR011047">
    <property type="entry name" value="Quinoprotein_ADH-like_sf"/>
</dbReference>
<dbReference type="STRING" id="314256.OG2516_04793"/>
<comment type="similarity">
    <text evidence="2">Belongs to the bacterial PQQ dehydrogenase family.</text>
</comment>
<dbReference type="RefSeq" id="WP_007254490.1">
    <property type="nucleotide sequence ID" value="NZ_CH724107.1"/>
</dbReference>
<dbReference type="eggNOG" id="COG4993">
    <property type="taxonomic scope" value="Bacteria"/>
</dbReference>
<dbReference type="SUPFAM" id="SSF50998">
    <property type="entry name" value="Quinoprotein alcohol dehydrogenase-like"/>
    <property type="match status" value="1"/>
</dbReference>
<gene>
    <name evidence="7" type="ORF">OG2516_04793</name>
</gene>
<dbReference type="GO" id="GO:0016020">
    <property type="term" value="C:membrane"/>
    <property type="evidence" value="ECO:0007669"/>
    <property type="project" value="InterPro"/>
</dbReference>
<dbReference type="Proteomes" id="UP000003635">
    <property type="component" value="Unassembled WGS sequence"/>
</dbReference>
<keyword evidence="3" id="KW-0560">Oxidoreductase</keyword>
<dbReference type="CDD" id="cd10280">
    <property type="entry name" value="PQQ_mGDH"/>
    <property type="match status" value="1"/>
</dbReference>
<dbReference type="PANTHER" id="PTHR32303">
    <property type="entry name" value="QUINOPROTEIN ALCOHOL DEHYDROGENASE (CYTOCHROME C)"/>
    <property type="match status" value="1"/>
</dbReference>
<accession>Q2CAB1</accession>
<evidence type="ECO:0000256" key="5">
    <source>
        <dbReference type="SAM" id="SignalP"/>
    </source>
</evidence>
<evidence type="ECO:0000313" key="7">
    <source>
        <dbReference type="EMBL" id="EAR49607.1"/>
    </source>
</evidence>
<feature type="region of interest" description="Disordered" evidence="4">
    <location>
        <begin position="34"/>
        <end position="75"/>
    </location>
</feature>
<feature type="chain" id="PRO_5004206760" evidence="5">
    <location>
        <begin position="24"/>
        <end position="701"/>
    </location>
</feature>
<sequence>MPLRSASLALLLATVAPAPLLHAQVAEIVTSPETELPDEAPAPEAPADEASPDVAAEETSVTSTQEAAARDVGADWPYWGGDAEATRYSPLDQITRDNVGELEEVFTYRTGDLPSPEAEGRYSPETTPLKVDDQLLLCSAMNILIAIDAATGEENWRYDPGVPDAAIPYGATCRGVTLYVDPEAEEGAPCATRVIQATLDAKLVAVDVETGAPCEGFGENGTVDLWQDIGERVPGWYAVTAPPVVVNGVLVTGAQVKDGQAEDAPSGVVRGFDAVTGELAWAWDLGAPEQNRDGPPEGEVYTRGTPNMWTTATADEDLGLVYLPMGNSSVDYYGSNRSEAENEYATALVALDGATGEVAWHFQTVRHDVWDYDLGSQVTLIDYEGTPALVLPSKQGDIYILDRATGEPLTPVGELTDLPQGEIEPDYISDTQPISEWHTLRKEDLTERDMWGFTPIDQLWCRIMFRRANYQGVYTPPSSERPWIQYPGYNGGSDWGSVAVDPERGLIIANYNDIPNYNRLIPREEADERGLTPIDEAPPEGSPEGAGDPQAGSPYAIEVNAGWRNSATGMPCTDPPFGGIRAIDLATGDTVWDRPLGTARRNGPFGIPSFLPLDIGTPNNGGSVVTASGLVFIGAATDNLFRAIDIETGETVWSTVLPAGGQANPITYEVDGRQYVMIAATGHHFMETPTGDYLIAWALPE</sequence>
<dbReference type="InterPro" id="IPR002372">
    <property type="entry name" value="PQQ_rpt_dom"/>
</dbReference>
<dbReference type="OrthoDB" id="9794322at2"/>
<dbReference type="InterPro" id="IPR018391">
    <property type="entry name" value="PQQ_b-propeller_rpt"/>
</dbReference>
<dbReference type="EMBL" id="AAOT01000057">
    <property type="protein sequence ID" value="EAR49607.1"/>
    <property type="molecule type" value="Genomic_DNA"/>
</dbReference>
<proteinExistence type="inferred from homology"/>
<feature type="domain" description="Pyrrolo-quinoline quinone repeat" evidence="6">
    <location>
        <begin position="76"/>
        <end position="676"/>
    </location>
</feature>